<dbReference type="Pfam" id="PF10509">
    <property type="entry name" value="GalKase_gal_bdg"/>
    <property type="match status" value="1"/>
</dbReference>
<dbReference type="GO" id="GO:0005829">
    <property type="term" value="C:cytosol"/>
    <property type="evidence" value="ECO:0007669"/>
    <property type="project" value="TreeGrafter"/>
</dbReference>
<dbReference type="PRINTS" id="PR00473">
    <property type="entry name" value="GALCTOKINASE"/>
</dbReference>
<dbReference type="GO" id="GO:0046872">
    <property type="term" value="F:metal ion binding"/>
    <property type="evidence" value="ECO:0007669"/>
    <property type="project" value="UniProtKB-KW"/>
</dbReference>
<keyword evidence="6 15" id="KW-0418">Kinase</keyword>
<evidence type="ECO:0000256" key="4">
    <source>
        <dbReference type="ARBA" id="ARBA00022723"/>
    </source>
</evidence>
<dbReference type="PROSITE" id="PS00627">
    <property type="entry name" value="GHMP_KINASES_ATP"/>
    <property type="match status" value="1"/>
</dbReference>
<evidence type="ECO:0000256" key="7">
    <source>
        <dbReference type="ARBA" id="ARBA00022840"/>
    </source>
</evidence>
<sequence length="390" mass="43281">MTEQRLVELKNYFRETFGQEPSYFIRAPGRVNLIGEHTDYNGGLVLPMAIRCEVRLLARPRGDRQFRLRSLQMEKTYDKTLPKDPLDEPGWVNYVFGVVHEFQKEGLEVPGFDALYDGDVPVGSGLSSSAAMEVASAWFIHNLLKTNHTKLQIALLSQRAENNFTGVRCGLMDQAISACAEDGCALKLNCATVRTESIPISFSNDAKFLIAHSGVYRGLSVSRYNERRSECQEALERICSISGKNYDNLCSVPIAVLDKVQNNLSDILFRRARHVIGEQERVIQAVDALGKGDAKRFGELLNSSHESLVKDYEVSCPELDELTDWLRSRPGVFGSRLTGAGFGGCTISLVQKDMAQGILSDLKSKFYGPRSIDAPAFFSGTEPGASCKKY</sequence>
<protein>
    <recommendedName>
        <fullName evidence="11">Galactokinase</fullName>
        <ecNumber evidence="11">2.7.1.6</ecNumber>
    </recommendedName>
</protein>
<evidence type="ECO:0000256" key="6">
    <source>
        <dbReference type="ARBA" id="ARBA00022777"/>
    </source>
</evidence>
<dbReference type="PANTHER" id="PTHR10457:SF7">
    <property type="entry name" value="GALACTOKINASE-RELATED"/>
    <property type="match status" value="1"/>
</dbReference>
<dbReference type="FunFam" id="3.30.230.10:FF:000017">
    <property type="entry name" value="Galactokinase"/>
    <property type="match status" value="1"/>
</dbReference>
<evidence type="ECO:0000256" key="1">
    <source>
        <dbReference type="ARBA" id="ARBA00006566"/>
    </source>
</evidence>
<dbReference type="GO" id="GO:0006012">
    <property type="term" value="P:galactose metabolic process"/>
    <property type="evidence" value="ECO:0007669"/>
    <property type="project" value="UniProtKB-UniRule"/>
</dbReference>
<dbReference type="InterPro" id="IPR019741">
    <property type="entry name" value="Galactokinase_CS"/>
</dbReference>
<evidence type="ECO:0000256" key="11">
    <source>
        <dbReference type="NCBIfam" id="TIGR00131"/>
    </source>
</evidence>
<keyword evidence="4" id="KW-0479">Metal-binding</keyword>
<evidence type="ECO:0000256" key="9">
    <source>
        <dbReference type="ARBA" id="ARBA00023144"/>
    </source>
</evidence>
<gene>
    <name evidence="15" type="primary">galK</name>
    <name evidence="15" type="ORF">E3J48_03425</name>
</gene>
<keyword evidence="5" id="KW-0547">Nucleotide-binding</keyword>
<evidence type="ECO:0000256" key="10">
    <source>
        <dbReference type="ARBA" id="ARBA00023277"/>
    </source>
</evidence>
<dbReference type="Pfam" id="PF00288">
    <property type="entry name" value="GHMP_kinases_N"/>
    <property type="match status" value="1"/>
</dbReference>
<dbReference type="InterPro" id="IPR020568">
    <property type="entry name" value="Ribosomal_Su5_D2-typ_SF"/>
</dbReference>
<keyword evidence="8" id="KW-0460">Magnesium</keyword>
<dbReference type="InterPro" id="IPR013750">
    <property type="entry name" value="GHMP_kinase_C_dom"/>
</dbReference>
<dbReference type="PIRSF" id="PIRSF000530">
    <property type="entry name" value="Galactokinase"/>
    <property type="match status" value="1"/>
</dbReference>
<keyword evidence="10" id="KW-0119">Carbohydrate metabolism</keyword>
<organism evidence="15 16">
    <name type="scientific">Aerophobetes bacterium</name>
    <dbReference type="NCBI Taxonomy" id="2030807"/>
    <lineage>
        <taxon>Bacteria</taxon>
        <taxon>Candidatus Aerophobota</taxon>
    </lineage>
</organism>
<evidence type="ECO:0000256" key="3">
    <source>
        <dbReference type="ARBA" id="ARBA00022679"/>
    </source>
</evidence>
<comment type="similarity">
    <text evidence="1">Belongs to the GHMP kinase family. GalK subfamily.</text>
</comment>
<feature type="domain" description="GHMP kinase C-terminal" evidence="13">
    <location>
        <begin position="286"/>
        <end position="367"/>
    </location>
</feature>
<evidence type="ECO:0000256" key="8">
    <source>
        <dbReference type="ARBA" id="ARBA00022842"/>
    </source>
</evidence>
<dbReference type="InterPro" id="IPR006206">
    <property type="entry name" value="Mevalonate/galactokinase"/>
</dbReference>
<name>A0A523W7E8_UNCAE</name>
<dbReference type="SUPFAM" id="SSF55060">
    <property type="entry name" value="GHMP Kinase, C-terminal domain"/>
    <property type="match status" value="1"/>
</dbReference>
<dbReference type="GO" id="GO:0005524">
    <property type="term" value="F:ATP binding"/>
    <property type="evidence" value="ECO:0007669"/>
    <property type="project" value="UniProtKB-UniRule"/>
</dbReference>
<dbReference type="SUPFAM" id="SSF54211">
    <property type="entry name" value="Ribosomal protein S5 domain 2-like"/>
    <property type="match status" value="1"/>
</dbReference>
<evidence type="ECO:0000259" key="14">
    <source>
        <dbReference type="Pfam" id="PF10509"/>
    </source>
</evidence>
<dbReference type="InterPro" id="IPR000705">
    <property type="entry name" value="Galactokinase"/>
</dbReference>
<dbReference type="Gene3D" id="3.30.230.10">
    <property type="match status" value="1"/>
</dbReference>
<dbReference type="InterPro" id="IPR014721">
    <property type="entry name" value="Ribsml_uS5_D2-typ_fold_subgr"/>
</dbReference>
<accession>A0A523W7E8</accession>
<dbReference type="Pfam" id="PF08544">
    <property type="entry name" value="GHMP_kinases_C"/>
    <property type="match status" value="1"/>
</dbReference>
<dbReference type="Gene3D" id="3.30.70.890">
    <property type="entry name" value="GHMP kinase, C-terminal domain"/>
    <property type="match status" value="1"/>
</dbReference>
<dbReference type="EMBL" id="SOIZ01000145">
    <property type="protein sequence ID" value="TET62938.1"/>
    <property type="molecule type" value="Genomic_DNA"/>
</dbReference>
<evidence type="ECO:0000259" key="13">
    <source>
        <dbReference type="Pfam" id="PF08544"/>
    </source>
</evidence>
<dbReference type="AlphaFoldDB" id="A0A523W7E8"/>
<dbReference type="InterPro" id="IPR019539">
    <property type="entry name" value="GalKase_N"/>
</dbReference>
<evidence type="ECO:0000259" key="12">
    <source>
        <dbReference type="Pfam" id="PF00288"/>
    </source>
</evidence>
<dbReference type="NCBIfam" id="TIGR00131">
    <property type="entry name" value="gal_kin"/>
    <property type="match status" value="1"/>
</dbReference>
<comment type="caution">
    <text evidence="15">The sequence shown here is derived from an EMBL/GenBank/DDBJ whole genome shotgun (WGS) entry which is preliminary data.</text>
</comment>
<dbReference type="EC" id="2.7.1.6" evidence="11"/>
<dbReference type="PANTHER" id="PTHR10457">
    <property type="entry name" value="MEVALONATE KINASE/GALACTOKINASE"/>
    <property type="match status" value="1"/>
</dbReference>
<evidence type="ECO:0000313" key="15">
    <source>
        <dbReference type="EMBL" id="TET62938.1"/>
    </source>
</evidence>
<dbReference type="GO" id="GO:0004335">
    <property type="term" value="F:galactokinase activity"/>
    <property type="evidence" value="ECO:0007669"/>
    <property type="project" value="UniProtKB-UniRule"/>
</dbReference>
<keyword evidence="3 15" id="KW-0808">Transferase</keyword>
<dbReference type="Proteomes" id="UP000319130">
    <property type="component" value="Unassembled WGS sequence"/>
</dbReference>
<feature type="domain" description="Galactokinase N-terminal" evidence="14">
    <location>
        <begin position="13"/>
        <end position="60"/>
    </location>
</feature>
<reference evidence="15 16" key="1">
    <citation type="submission" date="2019-03" db="EMBL/GenBank/DDBJ databases">
        <title>Metabolic potential of uncultured bacteria and archaea associated with petroleum seepage in deep-sea sediments.</title>
        <authorList>
            <person name="Dong X."/>
            <person name="Hubert C."/>
        </authorList>
    </citation>
    <scope>NUCLEOTIDE SEQUENCE [LARGE SCALE GENOMIC DNA]</scope>
    <source>
        <strain evidence="15">E29_bin52</strain>
    </source>
</reference>
<dbReference type="PROSITE" id="PS00106">
    <property type="entry name" value="GALACTOKINASE"/>
    <property type="match status" value="1"/>
</dbReference>
<evidence type="ECO:0000313" key="16">
    <source>
        <dbReference type="Proteomes" id="UP000319130"/>
    </source>
</evidence>
<evidence type="ECO:0000256" key="5">
    <source>
        <dbReference type="ARBA" id="ARBA00022741"/>
    </source>
</evidence>
<keyword evidence="9" id="KW-0299">Galactose metabolism</keyword>
<dbReference type="InterPro" id="IPR036554">
    <property type="entry name" value="GHMP_kinase_C_sf"/>
</dbReference>
<dbReference type="InterPro" id="IPR006203">
    <property type="entry name" value="GHMP_knse_ATP-bd_CS"/>
</dbReference>
<feature type="domain" description="GHMP kinase N-terminal" evidence="12">
    <location>
        <begin position="93"/>
        <end position="179"/>
    </location>
</feature>
<keyword evidence="2" id="KW-0963">Cytoplasm</keyword>
<dbReference type="PRINTS" id="PR00959">
    <property type="entry name" value="MEVGALKINASE"/>
</dbReference>
<proteinExistence type="inferred from homology"/>
<dbReference type="InterPro" id="IPR006204">
    <property type="entry name" value="GHMP_kinase_N_dom"/>
</dbReference>
<keyword evidence="7" id="KW-0067">ATP-binding</keyword>
<evidence type="ECO:0000256" key="2">
    <source>
        <dbReference type="ARBA" id="ARBA00022490"/>
    </source>
</evidence>
<dbReference type="FunFam" id="3.30.70.890:FF:000001">
    <property type="entry name" value="Galactokinase"/>
    <property type="match status" value="1"/>
</dbReference>